<dbReference type="STRING" id="3076.A0A2P6THX8"/>
<dbReference type="OrthoDB" id="7851174at2759"/>
<dbReference type="SMART" id="SM00212">
    <property type="entry name" value="UBCc"/>
    <property type="match status" value="1"/>
</dbReference>
<dbReference type="GO" id="GO:0061631">
    <property type="term" value="F:ubiquitin conjugating enzyme activity"/>
    <property type="evidence" value="ECO:0007669"/>
    <property type="project" value="UniProtKB-EC"/>
</dbReference>
<accession>A0A2P6THX8</accession>
<evidence type="ECO:0000256" key="8">
    <source>
        <dbReference type="SAM" id="MobiDB-lite"/>
    </source>
</evidence>
<dbReference type="FunFam" id="3.10.110.10:FF:000003">
    <property type="entry name" value="Ubiquitin-conjugating enzyme E2 E3"/>
    <property type="match status" value="1"/>
</dbReference>
<organism evidence="10 11">
    <name type="scientific">Chlorella sorokiniana</name>
    <name type="common">Freshwater green alga</name>
    <dbReference type="NCBI Taxonomy" id="3076"/>
    <lineage>
        <taxon>Eukaryota</taxon>
        <taxon>Viridiplantae</taxon>
        <taxon>Chlorophyta</taxon>
        <taxon>core chlorophytes</taxon>
        <taxon>Trebouxiophyceae</taxon>
        <taxon>Chlorellales</taxon>
        <taxon>Chlorellaceae</taxon>
        <taxon>Chlorella clade</taxon>
        <taxon>Chlorella</taxon>
    </lineage>
</organism>
<gene>
    <name evidence="10" type="ORF">C2E21_7350</name>
</gene>
<evidence type="ECO:0000256" key="4">
    <source>
        <dbReference type="ARBA" id="ARBA00022786"/>
    </source>
</evidence>
<dbReference type="GO" id="GO:0005524">
    <property type="term" value="F:ATP binding"/>
    <property type="evidence" value="ECO:0007669"/>
    <property type="project" value="UniProtKB-KW"/>
</dbReference>
<dbReference type="PROSITE" id="PS50127">
    <property type="entry name" value="UBC_2"/>
    <property type="match status" value="1"/>
</dbReference>
<evidence type="ECO:0000259" key="9">
    <source>
        <dbReference type="PROSITE" id="PS50127"/>
    </source>
</evidence>
<protein>
    <recommendedName>
        <fullName evidence="1">E2 ubiquitin-conjugating enzyme</fullName>
        <ecNumber evidence="1">2.3.2.23</ecNumber>
    </recommendedName>
</protein>
<evidence type="ECO:0000313" key="10">
    <source>
        <dbReference type="EMBL" id="PRW33904.1"/>
    </source>
</evidence>
<reference evidence="10 11" key="1">
    <citation type="journal article" date="2018" name="Plant J.">
        <title>Genome sequences of Chlorella sorokiniana UTEX 1602 and Micractinium conductrix SAG 241.80: implications to maltose excretion by a green alga.</title>
        <authorList>
            <person name="Arriola M.B."/>
            <person name="Velmurugan N."/>
            <person name="Zhang Y."/>
            <person name="Plunkett M.H."/>
            <person name="Hondzo H."/>
            <person name="Barney B.M."/>
        </authorList>
    </citation>
    <scope>NUCLEOTIDE SEQUENCE [LARGE SCALE GENOMIC DNA]</scope>
    <source>
        <strain evidence="11">UTEX 1602</strain>
    </source>
</reference>
<dbReference type="Proteomes" id="UP000239899">
    <property type="component" value="Unassembled WGS sequence"/>
</dbReference>
<dbReference type="Pfam" id="PF00179">
    <property type="entry name" value="UQ_con"/>
    <property type="match status" value="1"/>
</dbReference>
<dbReference type="AlphaFoldDB" id="A0A2P6THX8"/>
<dbReference type="EMBL" id="LHPG02000015">
    <property type="protein sequence ID" value="PRW33904.1"/>
    <property type="molecule type" value="Genomic_DNA"/>
</dbReference>
<keyword evidence="7" id="KW-0175">Coiled coil</keyword>
<keyword evidence="3" id="KW-0547">Nucleotide-binding</keyword>
<evidence type="ECO:0000256" key="2">
    <source>
        <dbReference type="ARBA" id="ARBA00022679"/>
    </source>
</evidence>
<keyword evidence="2" id="KW-0808">Transferase</keyword>
<feature type="coiled-coil region" evidence="7">
    <location>
        <begin position="534"/>
        <end position="698"/>
    </location>
</feature>
<comment type="caution">
    <text evidence="10">The sequence shown here is derived from an EMBL/GenBank/DDBJ whole genome shotgun (WGS) entry which is preliminary data.</text>
</comment>
<dbReference type="EC" id="2.3.2.23" evidence="1"/>
<feature type="coiled-coil region" evidence="7">
    <location>
        <begin position="75"/>
        <end position="102"/>
    </location>
</feature>
<evidence type="ECO:0000256" key="5">
    <source>
        <dbReference type="ARBA" id="ARBA00022840"/>
    </source>
</evidence>
<name>A0A2P6THX8_CHLSO</name>
<feature type="active site" description="Glycyl thioester intermediate" evidence="6">
    <location>
        <position position="800"/>
    </location>
</feature>
<dbReference type="InterPro" id="IPR016135">
    <property type="entry name" value="UBQ-conjugating_enzyme/RWD"/>
</dbReference>
<keyword evidence="4" id="KW-0833">Ubl conjugation pathway</keyword>
<evidence type="ECO:0000256" key="6">
    <source>
        <dbReference type="PROSITE-ProRule" id="PRU10133"/>
    </source>
</evidence>
<dbReference type="Gene3D" id="3.10.110.10">
    <property type="entry name" value="Ubiquitin Conjugating Enzyme"/>
    <property type="match status" value="1"/>
</dbReference>
<dbReference type="Gene3D" id="1.10.287.1490">
    <property type="match status" value="1"/>
</dbReference>
<dbReference type="SUPFAM" id="SSF54495">
    <property type="entry name" value="UBC-like"/>
    <property type="match status" value="1"/>
</dbReference>
<keyword evidence="5" id="KW-0067">ATP-binding</keyword>
<evidence type="ECO:0000256" key="3">
    <source>
        <dbReference type="ARBA" id="ARBA00022741"/>
    </source>
</evidence>
<evidence type="ECO:0000313" key="11">
    <source>
        <dbReference type="Proteomes" id="UP000239899"/>
    </source>
</evidence>
<sequence>MAGDLRLSVAVPALDNSSSEDLCDTTAVLIVHSPRAGRKKRGAAPASDHTDPRNFLLAGGGGARALDGERAKAQAAAARAAARDLRGNNEALAAELARVQAEREREAGALRGELLSLAGRFKAEQERLMGLRERLAEECRGRAELEAAHQERVRDLHKRLQAEHLLRVNAELDAGRAQDKASNAAVALKGLEQQLETLRAEAAELREGRLGADAALNKERLAQAGVLAEVEALKTAAAREKHSREAQQKKCGELEASLRSLSAKNGELQEALRAAQAAADAATQALAVAEAAARRQAQDVLVAQEQLEAARRGRDEAAREAAELQERVAGMEASAAIYIAKEAHYDDLKAEHDEAQRQLEERTAELAAARKEARAAADQLGELSRQAAKVPQLSTELEQTQHELQEVHRLLGDTQAAFKLLVETVREKEASVDALEGQVEALRGEAEAARRQRDEAAARLQEKDGELACARQEAAAAVEEATAWQRRCKRLQGEADEREVELARRDLRAKELEDALQLLCAKGEDEAAAAAADKRRLEGVVKSLEGRLAQAQSELARSREELSGAEQGRVTARAELKAAQDDCARIRAQLNEEQVRASKLRSELAALSSGRLKEQQEQSGLMVDALARLQEEESGKLAAQQEAKALKRRADELEAALSEAAAAKARADEAYAGSQAALESMKKKLEVYKRENANLLSSYDTWLKQTMAARQPVLSASAKRIQKELAEISLDPPCNCSAGPKGDNIYEWVSTIMGPSGSPYAGGIYFLDIHFPPDYPFKPPKVTFRTRIYHCNINSNGQICLDILKDQWSPALTISKVLLSICSLLTDPNPSDPLVAAIAQQYLADREAHDRTAAEWAKRYASA</sequence>
<keyword evidence="11" id="KW-1185">Reference proteome</keyword>
<dbReference type="PROSITE" id="PS00183">
    <property type="entry name" value="UBC_1"/>
    <property type="match status" value="1"/>
</dbReference>
<feature type="region of interest" description="Disordered" evidence="8">
    <location>
        <begin position="35"/>
        <end position="54"/>
    </location>
</feature>
<feature type="coiled-coil region" evidence="7">
    <location>
        <begin position="244"/>
        <end position="386"/>
    </location>
</feature>
<feature type="coiled-coil region" evidence="7">
    <location>
        <begin position="425"/>
        <end position="494"/>
    </location>
</feature>
<dbReference type="InterPro" id="IPR000608">
    <property type="entry name" value="UBC"/>
</dbReference>
<proteinExistence type="predicted"/>
<feature type="coiled-coil region" evidence="7">
    <location>
        <begin position="181"/>
        <end position="208"/>
    </location>
</feature>
<dbReference type="PANTHER" id="PTHR24068">
    <property type="entry name" value="UBIQUITIN-CONJUGATING ENZYME E2"/>
    <property type="match status" value="1"/>
</dbReference>
<dbReference type="CDD" id="cd23793">
    <property type="entry name" value="UBCc_UBE2E"/>
    <property type="match status" value="1"/>
</dbReference>
<evidence type="ECO:0000256" key="7">
    <source>
        <dbReference type="SAM" id="Coils"/>
    </source>
</evidence>
<evidence type="ECO:0000256" key="1">
    <source>
        <dbReference type="ARBA" id="ARBA00012486"/>
    </source>
</evidence>
<feature type="domain" description="UBC core" evidence="9">
    <location>
        <begin position="716"/>
        <end position="862"/>
    </location>
</feature>
<dbReference type="InterPro" id="IPR023313">
    <property type="entry name" value="UBQ-conjugating_AS"/>
</dbReference>